<feature type="transmembrane region" description="Helical" evidence="6">
    <location>
        <begin position="872"/>
        <end position="892"/>
    </location>
</feature>
<dbReference type="Gene3D" id="1.10.287.550">
    <property type="entry name" value="Helix hairpin bin"/>
    <property type="match status" value="2"/>
</dbReference>
<dbReference type="PROSITE" id="PS00523">
    <property type="entry name" value="SULFATASE_1"/>
    <property type="match status" value="2"/>
</dbReference>
<feature type="domain" description="Sulfatase N-terminal" evidence="7">
    <location>
        <begin position="85"/>
        <end position="470"/>
    </location>
</feature>
<dbReference type="InterPro" id="IPR000917">
    <property type="entry name" value="Sulfatase_N"/>
</dbReference>
<dbReference type="FunFam" id="3.30.1120.10:FF:000001">
    <property type="entry name" value="Arylsulfatase E"/>
    <property type="match status" value="2"/>
</dbReference>
<dbReference type="PANTHER" id="PTHR42693">
    <property type="entry name" value="ARYLSULFATASE FAMILY MEMBER"/>
    <property type="match status" value="1"/>
</dbReference>
<gene>
    <name evidence="8" type="ORF">J0S82_000505</name>
</gene>
<evidence type="ECO:0000256" key="5">
    <source>
        <dbReference type="ARBA" id="ARBA00022837"/>
    </source>
</evidence>
<dbReference type="GO" id="GO:0004065">
    <property type="term" value="F:arylsulfatase activity"/>
    <property type="evidence" value="ECO:0007669"/>
    <property type="project" value="TreeGrafter"/>
</dbReference>
<organism evidence="8 9">
    <name type="scientific">Galemys pyrenaicus</name>
    <name type="common">Iberian desman</name>
    <name type="synonym">Pyrenean desman</name>
    <dbReference type="NCBI Taxonomy" id="202257"/>
    <lineage>
        <taxon>Eukaryota</taxon>
        <taxon>Metazoa</taxon>
        <taxon>Chordata</taxon>
        <taxon>Craniata</taxon>
        <taxon>Vertebrata</taxon>
        <taxon>Euteleostomi</taxon>
        <taxon>Mammalia</taxon>
        <taxon>Eutheria</taxon>
        <taxon>Laurasiatheria</taxon>
        <taxon>Eulipotyphla</taxon>
        <taxon>Talpidae</taxon>
        <taxon>Galemys</taxon>
    </lineage>
</organism>
<comment type="cofactor">
    <cofactor evidence="1">
        <name>Ca(2+)</name>
        <dbReference type="ChEBI" id="CHEBI:29108"/>
    </cofactor>
</comment>
<dbReference type="FunFam" id="3.40.720.10:FF:000233">
    <property type="entry name" value="Predicted protein"/>
    <property type="match status" value="2"/>
</dbReference>
<protein>
    <submittedName>
        <fullName evidence="8">Arylsulfatase D</fullName>
    </submittedName>
</protein>
<name>A0A8J6AAK5_GALPY</name>
<evidence type="ECO:0000313" key="9">
    <source>
        <dbReference type="Proteomes" id="UP000700334"/>
    </source>
</evidence>
<keyword evidence="6" id="KW-1133">Transmembrane helix</keyword>
<evidence type="ECO:0000256" key="4">
    <source>
        <dbReference type="ARBA" id="ARBA00022801"/>
    </source>
</evidence>
<evidence type="ECO:0000256" key="1">
    <source>
        <dbReference type="ARBA" id="ARBA00001913"/>
    </source>
</evidence>
<reference evidence="8" key="1">
    <citation type="journal article" date="2021" name="Evol. Appl.">
        <title>The genome of the Pyrenean desman and the effects of bottlenecks and inbreeding on the genomic landscape of an endangered species.</title>
        <authorList>
            <person name="Escoda L."/>
            <person name="Castresana J."/>
        </authorList>
    </citation>
    <scope>NUCLEOTIDE SEQUENCE</scope>
    <source>
        <strain evidence="8">IBE-C5619</strain>
    </source>
</reference>
<dbReference type="GO" id="GO:0046872">
    <property type="term" value="F:metal ion binding"/>
    <property type="evidence" value="ECO:0007669"/>
    <property type="project" value="UniProtKB-KW"/>
</dbReference>
<keyword evidence="3" id="KW-0479">Metal-binding</keyword>
<keyword evidence="6" id="KW-0472">Membrane</keyword>
<accession>A0A8J6AAK5</accession>
<feature type="domain" description="Sulfatase N-terminal" evidence="7">
    <location>
        <begin position="708"/>
        <end position="1095"/>
    </location>
</feature>
<keyword evidence="5" id="KW-0106">Calcium</keyword>
<dbReference type="Pfam" id="PF00884">
    <property type="entry name" value="Sulfatase"/>
    <property type="match status" value="2"/>
</dbReference>
<evidence type="ECO:0000256" key="6">
    <source>
        <dbReference type="SAM" id="Phobius"/>
    </source>
</evidence>
<keyword evidence="6" id="KW-0812">Transmembrane</keyword>
<dbReference type="Proteomes" id="UP000700334">
    <property type="component" value="Unassembled WGS sequence"/>
</dbReference>
<feature type="transmembrane region" description="Helical" evidence="6">
    <location>
        <begin position="273"/>
        <end position="296"/>
    </location>
</feature>
<dbReference type="InterPro" id="IPR017850">
    <property type="entry name" value="Alkaline_phosphatase_core_sf"/>
</dbReference>
<evidence type="ECO:0000313" key="8">
    <source>
        <dbReference type="EMBL" id="KAG8513685.1"/>
    </source>
</evidence>
<comment type="similarity">
    <text evidence="2">Belongs to the sulfatase family.</text>
</comment>
<comment type="caution">
    <text evidence="8">The sequence shown here is derived from an EMBL/GenBank/DDBJ whole genome shotgun (WGS) entry which is preliminary data.</text>
</comment>
<feature type="transmembrane region" description="Helical" evidence="6">
    <location>
        <begin position="898"/>
        <end position="920"/>
    </location>
</feature>
<proteinExistence type="inferred from homology"/>
<dbReference type="Pfam" id="PF14707">
    <property type="entry name" value="Sulfatase_C"/>
    <property type="match status" value="2"/>
</dbReference>
<dbReference type="AlphaFoldDB" id="A0A8J6AAK5"/>
<dbReference type="PROSITE" id="PS00149">
    <property type="entry name" value="SULFATASE_2"/>
    <property type="match status" value="2"/>
</dbReference>
<feature type="transmembrane region" description="Helical" evidence="6">
    <location>
        <begin position="54"/>
        <end position="74"/>
    </location>
</feature>
<keyword evidence="9" id="KW-1185">Reference proteome</keyword>
<dbReference type="Gene3D" id="3.40.720.10">
    <property type="entry name" value="Alkaline Phosphatase, subunit A"/>
    <property type="match status" value="2"/>
</dbReference>
<dbReference type="GO" id="GO:0005783">
    <property type="term" value="C:endoplasmic reticulum"/>
    <property type="evidence" value="ECO:0007669"/>
    <property type="project" value="UniProtKB-ARBA"/>
</dbReference>
<evidence type="ECO:0000256" key="3">
    <source>
        <dbReference type="ARBA" id="ARBA00022723"/>
    </source>
</evidence>
<dbReference type="InterPro" id="IPR024607">
    <property type="entry name" value="Sulfatase_CS"/>
</dbReference>
<dbReference type="Gene3D" id="3.30.1120.10">
    <property type="match status" value="2"/>
</dbReference>
<sequence length="1268" mass="137269">MAGRVSSSAAGTRAIVRHVAAVGGASAVRDRAASDSQGGSRGGHGVDGPRLSSLVLLFRICLPVTAWVLLAWASSRCQSRADSRPNIVLLMADDLGIGDVGCYGNRTIRTPNIDRLAEDGVKLTQHLAAASVCTPSRAAFLTGRYPIRSGMVSSNGYRVLQWTAASGGLPAHETTFARILKDAGYATGLIGKWHLGLNCESPADHCHHPLAHGFQHFFGMPLSMMADCAGAGLSEKRAGLQRRLQVCGQVAALAALTLAVGKRSRLLAASWAPVIGSAAVAALLFACALAVGALIVHADCFLMRDRSVAQQPMRLARTSALLLREVTSFIRRHKQGPFLLFVSFLHVHTPLLTTQRFRGQSPHGLYGDNVEEMDWMVGQVLRTLDAEALSGRTLVHFTSDHGGALEARLGSAQCGGWNGIYRGGKGMGGWEGGIRVPGIFHWPGVLPAGRVVSEPTSLMDIFPTLVQLAGGAVPQDRVIDGRDLLPLLLGTPHRRHHEFLMHYCENLIHAARWHHAEGGATWKVHFITPRFHPEGAGACYGRGVCPCSGDDVHHHDPPLLFDLSRDPSEAHALTPDTEPSFHEVVGRVSQAVQEHRRTLSPVPLQLDTLDNIWKPWLQPCCGPFPLCWCDKESGRHRIPREAGPAKAIIGQDARGAEVQAKSGARSRLMDPTARRARAAPIARAACRVLLGLCLLSRPGWCAAAPLKPNILLIMADDLGIGDLGCYGNDTLRTPNIDRLAEEGVRLTQHLAAAPLCTPSRAAFLTGRHAFRSGMDASTSAGYRALQWNAGSGGLPQNETTFASILQQRGYETGLIGKWHQGVNCARRGDHCHHPQRHGFASFFGMPFTLVNDCAPGGAPEVDRALRARLERWAQMLAAGALCAAVARAWGLPAASGRVLGTVAALALLVLAAWGCTFGLARRWNCLLMRDLEVVEQPLVLETAARRMRREALAFVERNKHRPFLLFVSLLHVHIPLVTTGDFLGKSQHGLYGDNVEEMDWLVGEILNAIEENGLKNTTFTYFTSDHGGHLEARDERGQLGGWNGIYRGGKGMGGWEGGIRVPGIFRWPGVLEAGRVINEPTSLMDIFPTVVQLGGGEVPQDRVMDGRSLMPLLQGATEHSAHEFLFHYCGKYLHAARWHEKDSGRLWKVHYTTPRFHPEGAGACYGHGVCPCSGEGMMDHHPPLLFDLSSDPSEARPLAPGSEPRFQEVIAKVGQAVEEHRRTLSPVPPQFSLDNIVWKPWLQPCCGTFPFCSCQEDGDPSGASAPTP</sequence>
<evidence type="ECO:0000259" key="7">
    <source>
        <dbReference type="Pfam" id="PF00884"/>
    </source>
</evidence>
<dbReference type="SUPFAM" id="SSF53649">
    <property type="entry name" value="Alkaline phosphatase-like"/>
    <property type="match status" value="2"/>
</dbReference>
<keyword evidence="4" id="KW-0378">Hydrolase</keyword>
<dbReference type="PANTHER" id="PTHR42693:SF5">
    <property type="entry name" value="ARYLSULFATASE D"/>
    <property type="match status" value="1"/>
</dbReference>
<evidence type="ECO:0000256" key="2">
    <source>
        <dbReference type="ARBA" id="ARBA00008779"/>
    </source>
</evidence>
<dbReference type="InterPro" id="IPR050738">
    <property type="entry name" value="Sulfatase"/>
</dbReference>
<dbReference type="OrthoDB" id="103349at2759"/>
<dbReference type="EMBL" id="JAGFMF010011766">
    <property type="protein sequence ID" value="KAG8513685.1"/>
    <property type="molecule type" value="Genomic_DNA"/>
</dbReference>